<evidence type="ECO:0000313" key="3">
    <source>
        <dbReference type="EMBL" id="HIT58368.1"/>
    </source>
</evidence>
<dbReference type="Pfam" id="PF25583">
    <property type="entry name" value="WCX"/>
    <property type="match status" value="1"/>
</dbReference>
<dbReference type="PANTHER" id="PTHR34580:SF1">
    <property type="entry name" value="PROTEIN PAFC"/>
    <property type="match status" value="1"/>
</dbReference>
<dbReference type="EMBL" id="DVLL01000006">
    <property type="protein sequence ID" value="HIT58368.1"/>
    <property type="molecule type" value="Genomic_DNA"/>
</dbReference>
<dbReference type="SUPFAM" id="SSF46785">
    <property type="entry name" value="Winged helix' DNA-binding domain"/>
    <property type="match status" value="1"/>
</dbReference>
<feature type="domain" description="WCX" evidence="2">
    <location>
        <begin position="248"/>
        <end position="322"/>
    </location>
</feature>
<feature type="domain" description="WYL" evidence="1">
    <location>
        <begin position="145"/>
        <end position="216"/>
    </location>
</feature>
<dbReference type="AlphaFoldDB" id="A0A9D1GTC0"/>
<reference evidence="3" key="2">
    <citation type="journal article" date="2021" name="PeerJ">
        <title>Extensive microbial diversity within the chicken gut microbiome revealed by metagenomics and culture.</title>
        <authorList>
            <person name="Gilroy R."/>
            <person name="Ravi A."/>
            <person name="Getino M."/>
            <person name="Pursley I."/>
            <person name="Horton D.L."/>
            <person name="Alikhan N.F."/>
            <person name="Baker D."/>
            <person name="Gharbi K."/>
            <person name="Hall N."/>
            <person name="Watson M."/>
            <person name="Adriaenssens E.M."/>
            <person name="Foster-Nyarko E."/>
            <person name="Jarju S."/>
            <person name="Secka A."/>
            <person name="Antonio M."/>
            <person name="Oren A."/>
            <person name="Chaudhuri R.R."/>
            <person name="La Ragione R."/>
            <person name="Hildebrand F."/>
            <person name="Pallen M.J."/>
        </authorList>
    </citation>
    <scope>NUCLEOTIDE SEQUENCE</scope>
    <source>
        <strain evidence="3">CHK33-4379</strain>
    </source>
</reference>
<evidence type="ECO:0000259" key="1">
    <source>
        <dbReference type="Pfam" id="PF13280"/>
    </source>
</evidence>
<dbReference type="Pfam" id="PF13280">
    <property type="entry name" value="WYL"/>
    <property type="match status" value="1"/>
</dbReference>
<proteinExistence type="predicted"/>
<dbReference type="Proteomes" id="UP000824136">
    <property type="component" value="Unassembled WGS sequence"/>
</dbReference>
<evidence type="ECO:0000313" key="4">
    <source>
        <dbReference type="Proteomes" id="UP000824136"/>
    </source>
</evidence>
<dbReference type="PANTHER" id="PTHR34580">
    <property type="match status" value="1"/>
</dbReference>
<reference evidence="3" key="1">
    <citation type="submission" date="2020-10" db="EMBL/GenBank/DDBJ databases">
        <authorList>
            <person name="Gilroy R."/>
        </authorList>
    </citation>
    <scope>NUCLEOTIDE SEQUENCE</scope>
    <source>
        <strain evidence="3">CHK33-4379</strain>
    </source>
</reference>
<comment type="caution">
    <text evidence="3">The sequence shown here is derived from an EMBL/GenBank/DDBJ whole genome shotgun (WGS) entry which is preliminary data.</text>
</comment>
<protein>
    <submittedName>
        <fullName evidence="3">WYL domain-containing transcriptional regulator</fullName>
    </submittedName>
</protein>
<gene>
    <name evidence="3" type="ORF">IAC39_01395</name>
</gene>
<dbReference type="InterPro" id="IPR036390">
    <property type="entry name" value="WH_DNA-bd_sf"/>
</dbReference>
<dbReference type="InterPro" id="IPR057727">
    <property type="entry name" value="WCX_dom"/>
</dbReference>
<dbReference type="InterPro" id="IPR051534">
    <property type="entry name" value="CBASS_pafABC_assoc_protein"/>
</dbReference>
<name>A0A9D1GTC0_9FIRM</name>
<organism evidence="3 4">
    <name type="scientific">Candidatus Faeciplasma pullistercoris</name>
    <dbReference type="NCBI Taxonomy" id="2840800"/>
    <lineage>
        <taxon>Bacteria</taxon>
        <taxon>Bacillati</taxon>
        <taxon>Bacillota</taxon>
        <taxon>Clostridia</taxon>
        <taxon>Eubacteriales</taxon>
        <taxon>Oscillospiraceae</taxon>
        <taxon>Oscillospiraceae incertae sedis</taxon>
        <taxon>Candidatus Faeciplasma</taxon>
    </lineage>
</organism>
<dbReference type="PROSITE" id="PS52050">
    <property type="entry name" value="WYL"/>
    <property type="match status" value="1"/>
</dbReference>
<sequence>MAMQARQKHKLLVLQNILLSETDENHKLSGNEIIQRLAGFGISSERKTVYDDIATLSEAGLDIVTEKVGHSNYYYVSTRTFQDEELSVLADAVASSKFLTKKKSNELIKKLQTLTSRYKAQQLRRTIYVGNRVKNYNEAIYYSINVIHDAIYRDRQITFRYTEYGLDKKKRFRHQGELYQVSPYYLIWESDCYYLVCYCKKHGELCRYRVDRMVGVALTDEKRRELSIGEEELAKELMGTYSMYGGTKETVTLEMSTSLINVLIDRFGDGVHINRVSEDKFSVRLDIQVSPTFWGWLFQFGSDAEVISPEWVRNEARKKLGEISSLYAE</sequence>
<accession>A0A9D1GTC0</accession>
<evidence type="ECO:0000259" key="2">
    <source>
        <dbReference type="Pfam" id="PF25583"/>
    </source>
</evidence>
<dbReference type="InterPro" id="IPR026881">
    <property type="entry name" value="WYL_dom"/>
</dbReference>